<dbReference type="Gene3D" id="1.25.40.10">
    <property type="entry name" value="Tetratricopeptide repeat domain"/>
    <property type="match status" value="1"/>
</dbReference>
<keyword evidence="3 10" id="KW-1133">Transmembrane helix</keyword>
<dbReference type="AlphaFoldDB" id="A0ABD0WHX0"/>
<gene>
    <name evidence="11" type="ORF">UPYG_G00321510</name>
</gene>
<evidence type="ECO:0000256" key="2">
    <source>
        <dbReference type="ARBA" id="ARBA00022692"/>
    </source>
</evidence>
<feature type="region of interest" description="Disordered" evidence="9">
    <location>
        <begin position="135"/>
        <end position="188"/>
    </location>
</feature>
<evidence type="ECO:0000256" key="9">
    <source>
        <dbReference type="SAM" id="MobiDB-lite"/>
    </source>
</evidence>
<evidence type="ECO:0000256" key="4">
    <source>
        <dbReference type="ARBA" id="ARBA00023054"/>
    </source>
</evidence>
<keyword evidence="4" id="KW-0175">Coiled coil</keyword>
<protein>
    <recommendedName>
        <fullName evidence="7">Regulator of microtubule dynamics protein 2</fullName>
    </recommendedName>
    <alternativeName>
        <fullName evidence="8">Protein FAM82A1</fullName>
    </alternativeName>
</protein>
<dbReference type="Pfam" id="PF21033">
    <property type="entry name" value="RMD1-3"/>
    <property type="match status" value="1"/>
</dbReference>
<evidence type="ECO:0000256" key="10">
    <source>
        <dbReference type="SAM" id="Phobius"/>
    </source>
</evidence>
<dbReference type="GO" id="GO:0016020">
    <property type="term" value="C:membrane"/>
    <property type="evidence" value="ECO:0007669"/>
    <property type="project" value="UniProtKB-SubCell"/>
</dbReference>
<comment type="subcellular location">
    <subcellularLocation>
        <location evidence="1">Membrane</location>
        <topology evidence="1">Single-pass membrane protein</topology>
    </subcellularLocation>
</comment>
<evidence type="ECO:0000256" key="7">
    <source>
        <dbReference type="ARBA" id="ARBA00039964"/>
    </source>
</evidence>
<keyword evidence="12" id="KW-1185">Reference proteome</keyword>
<accession>A0ABD0WHX0</accession>
<proteinExistence type="inferred from homology"/>
<dbReference type="Proteomes" id="UP001557470">
    <property type="component" value="Unassembled WGS sequence"/>
</dbReference>
<dbReference type="EMBL" id="JAGEUA010000010">
    <property type="protein sequence ID" value="KAL0964266.1"/>
    <property type="molecule type" value="Genomic_DNA"/>
</dbReference>
<sequence length="435" mass="48382">MITDAPREASCQAKRRVHEKILLFFAISRMAQSSDNKALVLGVLAGAAGLSLGAVVFYNRRWDMSHRGQSVSSELYHSSNDQRVAGASMVDRGMPGQAEVLDRLGALIQCVSELKDEVRALKTAIPKLQDHVRDELRGRGGGAEGSVPRIRAGLPNRTVPTRKRRLAGGARAGDQRSEEGADSEGGYVTAFTDTEEEEQSENEESEEEVTVVEPLNDLSALLERVDALHTGSDVDKRESLCTLLDKKHEFGQNTAFLWRLVRAYVDVHDITTNLEHKKTLAETGKKVGEDAVKLNPLCADSHQWYAIMCGIMTEYETVQNRIKNGYIFKDHLDKAIELKPQDPLSYYLLGRWCYAVAQLSWIERKIAATLFGEPPSATVQDALKNFLKVEEIHPRYSKLNYVFLAKCYKDLGQNGQAKKMCDAASSMDTFSKEVG</sequence>
<dbReference type="InterPro" id="IPR049039">
    <property type="entry name" value="RMD1-3_a_helical_rpt"/>
</dbReference>
<evidence type="ECO:0000256" key="3">
    <source>
        <dbReference type="ARBA" id="ARBA00022989"/>
    </source>
</evidence>
<dbReference type="SUPFAM" id="SSF48452">
    <property type="entry name" value="TPR-like"/>
    <property type="match status" value="1"/>
</dbReference>
<comment type="similarity">
    <text evidence="6">Belongs to the RMDN family.</text>
</comment>
<evidence type="ECO:0000256" key="5">
    <source>
        <dbReference type="ARBA" id="ARBA00023136"/>
    </source>
</evidence>
<organism evidence="11 12">
    <name type="scientific">Umbra pygmaea</name>
    <name type="common">Eastern mudminnow</name>
    <dbReference type="NCBI Taxonomy" id="75934"/>
    <lineage>
        <taxon>Eukaryota</taxon>
        <taxon>Metazoa</taxon>
        <taxon>Chordata</taxon>
        <taxon>Craniata</taxon>
        <taxon>Vertebrata</taxon>
        <taxon>Euteleostomi</taxon>
        <taxon>Actinopterygii</taxon>
        <taxon>Neopterygii</taxon>
        <taxon>Teleostei</taxon>
        <taxon>Protacanthopterygii</taxon>
        <taxon>Esociformes</taxon>
        <taxon>Umbridae</taxon>
        <taxon>Umbra</taxon>
    </lineage>
</organism>
<keyword evidence="2 10" id="KW-0812">Transmembrane</keyword>
<evidence type="ECO:0000256" key="8">
    <source>
        <dbReference type="ARBA" id="ARBA00041609"/>
    </source>
</evidence>
<name>A0ABD0WHX0_UMBPY</name>
<feature type="transmembrane region" description="Helical" evidence="10">
    <location>
        <begin position="38"/>
        <end position="58"/>
    </location>
</feature>
<dbReference type="PANTHER" id="PTHR16056">
    <property type="entry name" value="REGULATOR OF MICROTUBULE DYNAMICS PROTEIN"/>
    <property type="match status" value="1"/>
</dbReference>
<dbReference type="InterPro" id="IPR011990">
    <property type="entry name" value="TPR-like_helical_dom_sf"/>
</dbReference>
<dbReference type="PANTHER" id="PTHR16056:SF15">
    <property type="entry name" value="REGULATOR OF MICROTUBULE DYNAMICS PROTEIN 2"/>
    <property type="match status" value="1"/>
</dbReference>
<evidence type="ECO:0000256" key="1">
    <source>
        <dbReference type="ARBA" id="ARBA00004167"/>
    </source>
</evidence>
<evidence type="ECO:0000256" key="6">
    <source>
        <dbReference type="ARBA" id="ARBA00038360"/>
    </source>
</evidence>
<evidence type="ECO:0000313" key="12">
    <source>
        <dbReference type="Proteomes" id="UP001557470"/>
    </source>
</evidence>
<reference evidence="11 12" key="1">
    <citation type="submission" date="2024-06" db="EMBL/GenBank/DDBJ databases">
        <authorList>
            <person name="Pan Q."/>
            <person name="Wen M."/>
            <person name="Jouanno E."/>
            <person name="Zahm M."/>
            <person name="Klopp C."/>
            <person name="Cabau C."/>
            <person name="Louis A."/>
            <person name="Berthelot C."/>
            <person name="Parey E."/>
            <person name="Roest Crollius H."/>
            <person name="Montfort J."/>
            <person name="Robinson-Rechavi M."/>
            <person name="Bouchez O."/>
            <person name="Lampietro C."/>
            <person name="Lopez Roques C."/>
            <person name="Donnadieu C."/>
            <person name="Postlethwait J."/>
            <person name="Bobe J."/>
            <person name="Verreycken H."/>
            <person name="Guiguen Y."/>
        </authorList>
    </citation>
    <scope>NUCLEOTIDE SEQUENCE [LARGE SCALE GENOMIC DNA]</scope>
    <source>
        <strain evidence="11">Up_M1</strain>
        <tissue evidence="11">Testis</tissue>
    </source>
</reference>
<comment type="caution">
    <text evidence="11">The sequence shown here is derived from an EMBL/GenBank/DDBJ whole genome shotgun (WGS) entry which is preliminary data.</text>
</comment>
<keyword evidence="5 10" id="KW-0472">Membrane</keyword>
<evidence type="ECO:0000313" key="11">
    <source>
        <dbReference type="EMBL" id="KAL0964266.1"/>
    </source>
</evidence>